<protein>
    <submittedName>
        <fullName evidence="2">Uncharacterized protein</fullName>
    </submittedName>
</protein>
<reference evidence="2 3" key="1">
    <citation type="submission" date="2023-02" db="EMBL/GenBank/DDBJ databases">
        <title>LHISI_Scaffold_Assembly.</title>
        <authorList>
            <person name="Stuart O.P."/>
            <person name="Cleave R."/>
            <person name="Magrath M.J.L."/>
            <person name="Mikheyev A.S."/>
        </authorList>
    </citation>
    <scope>NUCLEOTIDE SEQUENCE [LARGE SCALE GENOMIC DNA]</scope>
    <source>
        <strain evidence="2">Daus_M_001</strain>
        <tissue evidence="2">Leg muscle</tissue>
    </source>
</reference>
<feature type="compositionally biased region" description="Polar residues" evidence="1">
    <location>
        <begin position="784"/>
        <end position="795"/>
    </location>
</feature>
<evidence type="ECO:0000256" key="1">
    <source>
        <dbReference type="SAM" id="MobiDB-lite"/>
    </source>
</evidence>
<name>A0ABQ9GD53_9NEOP</name>
<dbReference type="EMBL" id="JARBHB010000013">
    <property type="protein sequence ID" value="KAJ8870337.1"/>
    <property type="molecule type" value="Genomic_DNA"/>
</dbReference>
<sequence>MEIIPQSTMLLVRITAEDESTARESRHGKLLPNTVRAIIAGPNNCVKGLKFFLFSDNTKIVSLDAAKRNSVFVFDDVSGKKQNTMQKYFSMGRHATLKLALLHPEQTDSKFRKLSRRYGIAPNSEIFLTLNTPQDISKLTLVPKFHTPSPTVAIDPHTDSVKSISRSPDTAMDPAIYLDDAKALFSLRKFQCSKDMSLTVTRIFPHQYVLTNLHLSIAVLCVNTSLSSAITNHNLGSVELHVPCGCRVTTPEETIVEARRLCDVRALSGTLQQTAVPAHWLNEQTFPLQQLYAILNSGDIKDANWHSDSSCACVRATAILNQCICKLTLLPKLLVNRDTFMNFSLHVTCIYSECIRGVGLSGAGQGYGSAGKPQPPLPLLYDEPPAFVGRESVSAGAEKPGRVRSCEQDRWCMFGVVTRKGGCDRGGWEMIPGVLLAGARNRRPALRLQKPDVASFLFFADIGDLHSSRQRRTRTLLGGRVISWFVWAIRGKPSSEEEHFENQEEKLGVCVLPSLGWKKGEPGSRHMFASSCRSRVVSAVVHGSYFLTSASGSRHVSLPNERRAAPFYCACTDFCCRLTFHASSFARKSSPGSLSGFRKWEPCRTMPLVGGFSRGSPASPALAFRRCSILTSFHPHRISRPRLLRAAHISQPLLGLSEKKKKKRAHTKVPLEAVYATYLGTGERWTTFTDRGKAEMAGSLSPNVTHARNSFEGSLPGVPQFSFFHPHVLVRVTRRNRKNIEDRKRDRRLGRRRDTPQTVNTSSRDHAEGLNEGSIACSRHSDTGDSNTSDQRPVTPTRNALNLCAVLLYRYASLCKLDMYMLFTVKESENRRSQVVPYRLYTQTTGLAHSDIAAIVELREFKRRDGNLQQTLTRASRSHFRIFRFVYFETTRIPPRPGRSRIFACGDSTGRCRWSAGVFSGISRFPLPFTFRHCSVPRFALVGSEAKFSAVVDFTRRSDEVTMNGLRQQRTRTRTKKKKKGNLQVHRVSSKHLHLPPEGLQNRRNYTLCATPTELRFPYDHLTAYCYESVNAVKP</sequence>
<keyword evidence="3" id="KW-1185">Reference proteome</keyword>
<dbReference type="Proteomes" id="UP001159363">
    <property type="component" value="Chromosome 12"/>
</dbReference>
<organism evidence="2 3">
    <name type="scientific">Dryococelus australis</name>
    <dbReference type="NCBI Taxonomy" id="614101"/>
    <lineage>
        <taxon>Eukaryota</taxon>
        <taxon>Metazoa</taxon>
        <taxon>Ecdysozoa</taxon>
        <taxon>Arthropoda</taxon>
        <taxon>Hexapoda</taxon>
        <taxon>Insecta</taxon>
        <taxon>Pterygota</taxon>
        <taxon>Neoptera</taxon>
        <taxon>Polyneoptera</taxon>
        <taxon>Phasmatodea</taxon>
        <taxon>Verophasmatodea</taxon>
        <taxon>Anareolatae</taxon>
        <taxon>Phasmatidae</taxon>
        <taxon>Eurycanthinae</taxon>
        <taxon>Dryococelus</taxon>
    </lineage>
</organism>
<feature type="region of interest" description="Disordered" evidence="1">
    <location>
        <begin position="739"/>
        <end position="795"/>
    </location>
</feature>
<accession>A0ABQ9GD53</accession>
<proteinExistence type="predicted"/>
<evidence type="ECO:0000313" key="2">
    <source>
        <dbReference type="EMBL" id="KAJ8870337.1"/>
    </source>
</evidence>
<comment type="caution">
    <text evidence="2">The sequence shown here is derived from an EMBL/GenBank/DDBJ whole genome shotgun (WGS) entry which is preliminary data.</text>
</comment>
<gene>
    <name evidence="2" type="ORF">PR048_029358</name>
</gene>
<evidence type="ECO:0000313" key="3">
    <source>
        <dbReference type="Proteomes" id="UP001159363"/>
    </source>
</evidence>